<evidence type="ECO:0000313" key="9">
    <source>
        <dbReference type="EMBL" id="MBB5896340.1"/>
    </source>
</evidence>
<keyword evidence="7" id="KW-0326">Glycosidase</keyword>
<dbReference type="EMBL" id="JACHIR010000001">
    <property type="protein sequence ID" value="MBB5896340.1"/>
    <property type="molecule type" value="Genomic_DNA"/>
</dbReference>
<dbReference type="InterPro" id="IPR005193">
    <property type="entry name" value="GH62_arabinosidase"/>
</dbReference>
<feature type="chain" id="PRO_5038711376" description="non-reducing end alpha-L-arabinofuranosidase" evidence="8">
    <location>
        <begin position="27"/>
        <end position="122"/>
    </location>
</feature>
<comment type="catalytic activity">
    <reaction evidence="1">
        <text>Hydrolysis of terminal non-reducing alpha-L-arabinofuranoside residues in alpha-L-arabinosides.</text>
        <dbReference type="EC" id="3.2.1.55"/>
    </reaction>
</comment>
<evidence type="ECO:0000313" key="10">
    <source>
        <dbReference type="Proteomes" id="UP000585638"/>
    </source>
</evidence>
<dbReference type="Gene3D" id="2.115.10.20">
    <property type="entry name" value="Glycosyl hydrolase domain, family 43"/>
    <property type="match status" value="1"/>
</dbReference>
<gene>
    <name evidence="9" type="ORF">BJ998_007536</name>
</gene>
<keyword evidence="10" id="KW-1185">Reference proteome</keyword>
<reference evidence="9 10" key="1">
    <citation type="submission" date="2020-08" db="EMBL/GenBank/DDBJ databases">
        <title>Sequencing the genomes of 1000 actinobacteria strains.</title>
        <authorList>
            <person name="Klenk H.-P."/>
        </authorList>
    </citation>
    <scope>NUCLEOTIDE SEQUENCE [LARGE SCALE GENOMIC DNA]</scope>
    <source>
        <strain evidence="9 10">DSM 43851</strain>
    </source>
</reference>
<dbReference type="RefSeq" id="WP_312890510.1">
    <property type="nucleotide sequence ID" value="NZ_BAAAWY010000101.1"/>
</dbReference>
<dbReference type="EC" id="3.2.1.55" evidence="3"/>
<dbReference type="PANTHER" id="PTHR40631:SF2">
    <property type="entry name" value="ALPHA-L-ARABINOFURANOSIDASE"/>
    <property type="match status" value="1"/>
</dbReference>
<name>A0A7W9KPH3_9PSEU</name>
<dbReference type="InterPro" id="IPR023296">
    <property type="entry name" value="Glyco_hydro_beta-prop_sf"/>
</dbReference>
<accession>A0A7W9KPH3</accession>
<dbReference type="GO" id="GO:0005576">
    <property type="term" value="C:extracellular region"/>
    <property type="evidence" value="ECO:0007669"/>
    <property type="project" value="UniProtKB-SubCell"/>
</dbReference>
<sequence length="122" mass="12915">MRFIQRRAGLAVALVLLFGGAGVVQAVPTQAAASTEVHGTGLLPSSFRWSSTGMVVSPKSHAAHDLVAIKDPSVVHCNGRWHVFASTVDKSGNYSMVYLNFTDWSKAGSTTCTRCRGATSTC</sequence>
<dbReference type="Proteomes" id="UP000585638">
    <property type="component" value="Unassembled WGS sequence"/>
</dbReference>
<evidence type="ECO:0000256" key="7">
    <source>
        <dbReference type="ARBA" id="ARBA00023295"/>
    </source>
</evidence>
<comment type="caution">
    <text evidence="9">The sequence shown here is derived from an EMBL/GenBank/DDBJ whole genome shotgun (WGS) entry which is preliminary data.</text>
</comment>
<protein>
    <recommendedName>
        <fullName evidence="3">non-reducing end alpha-L-arabinofuranosidase</fullName>
        <ecNumber evidence="3">3.2.1.55</ecNumber>
    </recommendedName>
</protein>
<feature type="signal peptide" evidence="8">
    <location>
        <begin position="1"/>
        <end position="26"/>
    </location>
</feature>
<keyword evidence="4" id="KW-0964">Secreted</keyword>
<dbReference type="PANTHER" id="PTHR40631">
    <property type="entry name" value="ALPHA-L-ARABINOFURANOSIDASE AXHA-2-RELATED"/>
    <property type="match status" value="1"/>
</dbReference>
<dbReference type="GO" id="GO:0046556">
    <property type="term" value="F:alpha-L-arabinofuranosidase activity"/>
    <property type="evidence" value="ECO:0007669"/>
    <property type="project" value="UniProtKB-EC"/>
</dbReference>
<organism evidence="9 10">
    <name type="scientific">Kutzneria kofuensis</name>
    <dbReference type="NCBI Taxonomy" id="103725"/>
    <lineage>
        <taxon>Bacteria</taxon>
        <taxon>Bacillati</taxon>
        <taxon>Actinomycetota</taxon>
        <taxon>Actinomycetes</taxon>
        <taxon>Pseudonocardiales</taxon>
        <taxon>Pseudonocardiaceae</taxon>
        <taxon>Kutzneria</taxon>
    </lineage>
</organism>
<keyword evidence="5 8" id="KW-0732">Signal</keyword>
<evidence type="ECO:0000256" key="1">
    <source>
        <dbReference type="ARBA" id="ARBA00001462"/>
    </source>
</evidence>
<dbReference type="AlphaFoldDB" id="A0A7W9KPH3"/>
<proteinExistence type="predicted"/>
<dbReference type="GO" id="GO:0046373">
    <property type="term" value="P:L-arabinose metabolic process"/>
    <property type="evidence" value="ECO:0007669"/>
    <property type="project" value="InterPro"/>
</dbReference>
<evidence type="ECO:0000256" key="2">
    <source>
        <dbReference type="ARBA" id="ARBA00004613"/>
    </source>
</evidence>
<evidence type="ECO:0000256" key="5">
    <source>
        <dbReference type="ARBA" id="ARBA00022729"/>
    </source>
</evidence>
<keyword evidence="6" id="KW-0378">Hydrolase</keyword>
<evidence type="ECO:0000256" key="6">
    <source>
        <dbReference type="ARBA" id="ARBA00022801"/>
    </source>
</evidence>
<evidence type="ECO:0000256" key="3">
    <source>
        <dbReference type="ARBA" id="ARBA00012670"/>
    </source>
</evidence>
<evidence type="ECO:0000256" key="8">
    <source>
        <dbReference type="SAM" id="SignalP"/>
    </source>
</evidence>
<comment type="subcellular location">
    <subcellularLocation>
        <location evidence="2">Secreted</location>
    </subcellularLocation>
</comment>
<evidence type="ECO:0000256" key="4">
    <source>
        <dbReference type="ARBA" id="ARBA00022525"/>
    </source>
</evidence>
<dbReference type="Pfam" id="PF03664">
    <property type="entry name" value="Glyco_hydro_62"/>
    <property type="match status" value="1"/>
</dbReference>